<sequence>MIAAIIQARMGSTRLPGKVLKKIEDKTVLEHIYDRVKASENIDRIIIATTTNPEDDKIEDLCKEHCFSCFRGDQDNVLKRYYETAKKFRVDTIVRITADDPLKEPRVIDKAILKLLSGNYSYVSNTIKPTYPEGIDVEVFTFESLEKAFNQAKLQSEKEHVTPYIWKHPELFNIYNIENDRDLSSLRWTLDSEDDLIFIKEIYRYLYKKDTIFHIEEVLKLLKEKPSLIEINQNHIRNEGYLKSVNEENKIGKK</sequence>
<dbReference type="SUPFAM" id="SSF53448">
    <property type="entry name" value="Nucleotide-diphospho-sugar transferases"/>
    <property type="match status" value="1"/>
</dbReference>
<dbReference type="PANTHER" id="PTHR42866:SF1">
    <property type="entry name" value="SPORE COAT POLYSACCHARIDE BIOSYNTHESIS PROTEIN SPSF"/>
    <property type="match status" value="1"/>
</dbReference>
<name>A0AB74F2J7_9FIRM</name>
<comment type="caution">
    <text evidence="1">The sequence shown here is derived from an EMBL/GenBank/DDBJ whole genome shotgun (WGS) entry which is preliminary data.</text>
</comment>
<organism evidence="1 2">
    <name type="scientific">Eubacterium callanderi</name>
    <dbReference type="NCBI Taxonomy" id="53442"/>
    <lineage>
        <taxon>Bacteria</taxon>
        <taxon>Bacillati</taxon>
        <taxon>Bacillota</taxon>
        <taxon>Clostridia</taxon>
        <taxon>Eubacteriales</taxon>
        <taxon>Eubacteriaceae</taxon>
        <taxon>Eubacterium</taxon>
    </lineage>
</organism>
<dbReference type="GeneID" id="68363724"/>
<proteinExistence type="predicted"/>
<dbReference type="Gene3D" id="3.90.550.10">
    <property type="entry name" value="Spore Coat Polysaccharide Biosynthesis Protein SpsA, Chain A"/>
    <property type="match status" value="1"/>
</dbReference>
<dbReference type="Pfam" id="PF02348">
    <property type="entry name" value="CTP_transf_3"/>
    <property type="match status" value="1"/>
</dbReference>
<dbReference type="GO" id="GO:0005829">
    <property type="term" value="C:cytosol"/>
    <property type="evidence" value="ECO:0007669"/>
    <property type="project" value="TreeGrafter"/>
</dbReference>
<evidence type="ECO:0000313" key="1">
    <source>
        <dbReference type="EMBL" id="SHM07827.1"/>
    </source>
</evidence>
<dbReference type="RefSeq" id="WP_013380987.1">
    <property type="nucleotide sequence ID" value="NC_014624.2"/>
</dbReference>
<dbReference type="Proteomes" id="UP000184012">
    <property type="component" value="Unassembled WGS sequence"/>
</dbReference>
<accession>A0AB74F2J7</accession>
<protein>
    <submittedName>
        <fullName evidence="1">Spore coat polysaccharide biosynthesis protein SpsF</fullName>
    </submittedName>
</protein>
<dbReference type="InterPro" id="IPR029044">
    <property type="entry name" value="Nucleotide-diphossugar_trans"/>
</dbReference>
<evidence type="ECO:0000313" key="2">
    <source>
        <dbReference type="Proteomes" id="UP000184012"/>
    </source>
</evidence>
<gene>
    <name evidence="1" type="ORF">SAMN04515649_11112</name>
</gene>
<dbReference type="EMBL" id="FRBP01000011">
    <property type="protein sequence ID" value="SHM07827.1"/>
    <property type="molecule type" value="Genomic_DNA"/>
</dbReference>
<dbReference type="AlphaFoldDB" id="A0AB74F2J7"/>
<dbReference type="InterPro" id="IPR003329">
    <property type="entry name" value="Cytidylyl_trans"/>
</dbReference>
<dbReference type="CDD" id="cd02518">
    <property type="entry name" value="GT2_SpsF"/>
    <property type="match status" value="1"/>
</dbReference>
<reference evidence="1 2" key="1">
    <citation type="submission" date="2016-11" db="EMBL/GenBank/DDBJ databases">
        <authorList>
            <person name="Varghese N."/>
            <person name="Submissions S."/>
        </authorList>
    </citation>
    <scope>NUCLEOTIDE SEQUENCE [LARGE SCALE GENOMIC DNA]</scope>
    <source>
        <strain evidence="1 2">FD</strain>
    </source>
</reference>
<dbReference type="PANTHER" id="PTHR42866">
    <property type="entry name" value="3-DEOXY-MANNO-OCTULOSONATE CYTIDYLYLTRANSFERASE"/>
    <property type="match status" value="1"/>
</dbReference>